<organism evidence="2 3">
    <name type="scientific">Agrocybe pediades</name>
    <dbReference type="NCBI Taxonomy" id="84607"/>
    <lineage>
        <taxon>Eukaryota</taxon>
        <taxon>Fungi</taxon>
        <taxon>Dikarya</taxon>
        <taxon>Basidiomycota</taxon>
        <taxon>Agaricomycotina</taxon>
        <taxon>Agaricomycetes</taxon>
        <taxon>Agaricomycetidae</taxon>
        <taxon>Agaricales</taxon>
        <taxon>Agaricineae</taxon>
        <taxon>Strophariaceae</taxon>
        <taxon>Agrocybe</taxon>
    </lineage>
</organism>
<evidence type="ECO:0000256" key="1">
    <source>
        <dbReference type="SAM" id="MobiDB-lite"/>
    </source>
</evidence>
<evidence type="ECO:0000313" key="3">
    <source>
        <dbReference type="Proteomes" id="UP000521872"/>
    </source>
</evidence>
<sequence length="146" mass="15405">MVTPAQIGCRMIISMQQMAESHNRATQTGRHATGSTPQLTSFIFDALSPLMTPYTTPTASRGSAAAMSKQSASTTMVSPDRVPTSDTTLPLSNGSSSATAISTVARERLVHSAAALLAPPDNFSLPHSTFQHHPRIEVQAVAVECI</sequence>
<dbReference type="Proteomes" id="UP000521872">
    <property type="component" value="Unassembled WGS sequence"/>
</dbReference>
<feature type="compositionally biased region" description="Polar residues" evidence="1">
    <location>
        <begin position="84"/>
        <end position="96"/>
    </location>
</feature>
<dbReference type="EMBL" id="JAACJL010000058">
    <property type="protein sequence ID" value="KAF4610914.1"/>
    <property type="molecule type" value="Genomic_DNA"/>
</dbReference>
<proteinExistence type="predicted"/>
<keyword evidence="3" id="KW-1185">Reference proteome</keyword>
<gene>
    <name evidence="2" type="ORF">D9613_007230</name>
</gene>
<protein>
    <submittedName>
        <fullName evidence="2">Uncharacterized protein</fullName>
    </submittedName>
</protein>
<name>A0A8H4QH87_9AGAR</name>
<evidence type="ECO:0000313" key="2">
    <source>
        <dbReference type="EMBL" id="KAF4610914.1"/>
    </source>
</evidence>
<feature type="region of interest" description="Disordered" evidence="1">
    <location>
        <begin position="55"/>
        <end position="96"/>
    </location>
</feature>
<dbReference type="AlphaFoldDB" id="A0A8H4QH87"/>
<accession>A0A8H4QH87</accession>
<comment type="caution">
    <text evidence="2">The sequence shown here is derived from an EMBL/GenBank/DDBJ whole genome shotgun (WGS) entry which is preliminary data.</text>
</comment>
<reference evidence="2 3" key="1">
    <citation type="submission" date="2019-12" db="EMBL/GenBank/DDBJ databases">
        <authorList>
            <person name="Floudas D."/>
            <person name="Bentzer J."/>
            <person name="Ahren D."/>
            <person name="Johansson T."/>
            <person name="Persson P."/>
            <person name="Tunlid A."/>
        </authorList>
    </citation>
    <scope>NUCLEOTIDE SEQUENCE [LARGE SCALE GENOMIC DNA]</scope>
    <source>
        <strain evidence="2 3">CBS 102.39</strain>
    </source>
</reference>
<feature type="compositionally biased region" description="Polar residues" evidence="1">
    <location>
        <begin position="68"/>
        <end position="77"/>
    </location>
</feature>